<dbReference type="GO" id="GO:0030638">
    <property type="term" value="P:polyketide metabolic process"/>
    <property type="evidence" value="ECO:0007669"/>
    <property type="project" value="InterPro"/>
</dbReference>
<dbReference type="SUPFAM" id="SSF54427">
    <property type="entry name" value="NTF2-like"/>
    <property type="match status" value="1"/>
</dbReference>
<dbReference type="RefSeq" id="WP_196762709.1">
    <property type="nucleotide sequence ID" value="NZ_CP054865.1"/>
</dbReference>
<evidence type="ECO:0000313" key="1">
    <source>
        <dbReference type="EMBL" id="VEF77246.1"/>
    </source>
</evidence>
<dbReference type="InterPro" id="IPR009959">
    <property type="entry name" value="Cyclase_SnoaL-like"/>
</dbReference>
<name>A0AAX3G423_9PSED</name>
<reference evidence="1 2" key="1">
    <citation type="submission" date="2018-12" db="EMBL/GenBank/DDBJ databases">
        <authorList>
            <consortium name="Pathogen Informatics"/>
        </authorList>
    </citation>
    <scope>NUCLEOTIDE SEQUENCE [LARGE SCALE GENOMIC DNA]</scope>
    <source>
        <strain evidence="1 2">NCTC7357</strain>
    </source>
</reference>
<organism evidence="1 2">
    <name type="scientific">Pseudomonas chlororaphis</name>
    <dbReference type="NCBI Taxonomy" id="587753"/>
    <lineage>
        <taxon>Bacteria</taxon>
        <taxon>Pseudomonadati</taxon>
        <taxon>Pseudomonadota</taxon>
        <taxon>Gammaproteobacteria</taxon>
        <taxon>Pseudomonadales</taxon>
        <taxon>Pseudomonadaceae</taxon>
        <taxon>Pseudomonas</taxon>
    </lineage>
</organism>
<evidence type="ECO:0000313" key="2">
    <source>
        <dbReference type="Proteomes" id="UP000277437"/>
    </source>
</evidence>
<dbReference type="Gene3D" id="3.10.450.50">
    <property type="match status" value="1"/>
</dbReference>
<dbReference type="AlphaFoldDB" id="A0AAX3G423"/>
<accession>A0AAX3G423</accession>
<protein>
    <submittedName>
        <fullName evidence="1">Predicted ester cyclase</fullName>
    </submittedName>
</protein>
<dbReference type="Pfam" id="PF07366">
    <property type="entry name" value="SnoaL"/>
    <property type="match status" value="1"/>
</dbReference>
<gene>
    <name evidence="1" type="ORF">NCTC7357_05635</name>
</gene>
<proteinExistence type="predicted"/>
<sequence>MAFNHERNFQVSARNLEVVKNYFQYCVDGKDAERVLEYFDADVIVRRPDCDAPIRGVSNFKRALRENVLERYESITTTFSKEVIADDVVVVHLTHHARGSNTWHGFDVQGKDVTWTALTYFRFNDSGKIVEEIVERNELFMARQLGIIEYT</sequence>
<dbReference type="InterPro" id="IPR032710">
    <property type="entry name" value="NTF2-like_dom_sf"/>
</dbReference>
<dbReference type="EMBL" id="LR134334">
    <property type="protein sequence ID" value="VEF77246.1"/>
    <property type="molecule type" value="Genomic_DNA"/>
</dbReference>
<dbReference type="Proteomes" id="UP000277437">
    <property type="component" value="Chromosome"/>
</dbReference>